<dbReference type="EMBL" id="CP091092">
    <property type="protein sequence ID" value="WFN35916.1"/>
    <property type="molecule type" value="Genomic_DNA"/>
</dbReference>
<dbReference type="InterPro" id="IPR011611">
    <property type="entry name" value="PfkB_dom"/>
</dbReference>
<dbReference type="RefSeq" id="WP_278098755.1">
    <property type="nucleotide sequence ID" value="NZ_CP091092.1"/>
</dbReference>
<feature type="domain" description="Carbohydrate kinase PfkB" evidence="5">
    <location>
        <begin position="2"/>
        <end position="273"/>
    </location>
</feature>
<accession>A0AAF0FQ83</accession>
<dbReference type="SUPFAM" id="SSF53613">
    <property type="entry name" value="Ribokinase-like"/>
    <property type="match status" value="1"/>
</dbReference>
<evidence type="ECO:0000256" key="4">
    <source>
        <dbReference type="RuleBase" id="RU003704"/>
    </source>
</evidence>
<keyword evidence="3 4" id="KW-0418">Kinase</keyword>
<keyword evidence="7" id="KW-1185">Reference proteome</keyword>
<evidence type="ECO:0000313" key="7">
    <source>
        <dbReference type="Proteomes" id="UP001218895"/>
    </source>
</evidence>
<dbReference type="PROSITE" id="PS00584">
    <property type="entry name" value="PFKB_KINASES_2"/>
    <property type="match status" value="1"/>
</dbReference>
<name>A0AAF0FQ83_9EURY</name>
<evidence type="ECO:0000313" key="6">
    <source>
        <dbReference type="EMBL" id="WFN35916.1"/>
    </source>
</evidence>
<sequence length="293" mass="32268">MISVVGHTAIDNIFTLPHLPKRHNSVFVLDHKIYFGGGAANIATGIAILGGESTLISAVGKDFAGSPYEKWLDEIGVNRRLFISEDKNTPTCYLFNDTQGDQTTVFEWGASELFTSEDAPELEFVHMATAEPEFNVKVAEKAEFSSFDPGQDLIKYTKEQLLSIIENIDILFANHHEIKGMSEKTGLSKEALLKEIPVSVITMSGEGSELHLKGDTKKIPAIKVRLADPTGAGDAYRAGFLTAYQKGYSEETCCKIGTTAASFVVEKTGCQTNLCDWERMKSRYHENFGDLQI</sequence>
<dbReference type="PRINTS" id="PR00990">
    <property type="entry name" value="RIBOKINASE"/>
</dbReference>
<dbReference type="KEGG" id="manq:L1994_07055"/>
<dbReference type="PANTHER" id="PTHR10584">
    <property type="entry name" value="SUGAR KINASE"/>
    <property type="match status" value="1"/>
</dbReference>
<dbReference type="GeneID" id="79950143"/>
<gene>
    <name evidence="6" type="ORF">L1994_07055</name>
</gene>
<dbReference type="Pfam" id="PF00294">
    <property type="entry name" value="PfkB"/>
    <property type="match status" value="1"/>
</dbReference>
<evidence type="ECO:0000259" key="5">
    <source>
        <dbReference type="Pfam" id="PF00294"/>
    </source>
</evidence>
<dbReference type="InterPro" id="IPR029056">
    <property type="entry name" value="Ribokinase-like"/>
</dbReference>
<evidence type="ECO:0000256" key="2">
    <source>
        <dbReference type="ARBA" id="ARBA00022679"/>
    </source>
</evidence>
<evidence type="ECO:0000256" key="1">
    <source>
        <dbReference type="ARBA" id="ARBA00010688"/>
    </source>
</evidence>
<proteinExistence type="inferred from homology"/>
<reference evidence="6" key="1">
    <citation type="submission" date="2022-01" db="EMBL/GenBank/DDBJ databases">
        <title>Complete genome of Methanomicrobium antiquum DSM 21220.</title>
        <authorList>
            <person name="Chen S.-C."/>
            <person name="You Y.-T."/>
            <person name="Zhou Y.-Z."/>
            <person name="Lai M.-C."/>
        </authorList>
    </citation>
    <scope>NUCLEOTIDE SEQUENCE</scope>
    <source>
        <strain evidence="6">DSM 21220</strain>
    </source>
</reference>
<dbReference type="GO" id="GO:0016301">
    <property type="term" value="F:kinase activity"/>
    <property type="evidence" value="ECO:0007669"/>
    <property type="project" value="UniProtKB-KW"/>
</dbReference>
<dbReference type="InterPro" id="IPR002173">
    <property type="entry name" value="Carboh/pur_kinase_PfkB_CS"/>
</dbReference>
<dbReference type="Proteomes" id="UP001218895">
    <property type="component" value="Chromosome"/>
</dbReference>
<protein>
    <submittedName>
        <fullName evidence="6">Carbohydrate kinase family protein</fullName>
    </submittedName>
</protein>
<keyword evidence="2 4" id="KW-0808">Transferase</keyword>
<dbReference type="Gene3D" id="3.40.1190.20">
    <property type="match status" value="1"/>
</dbReference>
<evidence type="ECO:0000256" key="3">
    <source>
        <dbReference type="ARBA" id="ARBA00022777"/>
    </source>
</evidence>
<comment type="similarity">
    <text evidence="1 4">Belongs to the carbohydrate kinase PfkB family.</text>
</comment>
<dbReference type="InterPro" id="IPR002139">
    <property type="entry name" value="Ribo/fructo_kinase"/>
</dbReference>
<dbReference type="CDD" id="cd01942">
    <property type="entry name" value="ribokinase_group_A"/>
    <property type="match status" value="1"/>
</dbReference>
<dbReference type="AlphaFoldDB" id="A0AAF0FQ83"/>
<dbReference type="PROSITE" id="PS00583">
    <property type="entry name" value="PFKB_KINASES_1"/>
    <property type="match status" value="1"/>
</dbReference>
<organism evidence="6 7">
    <name type="scientific">Methanomicrobium antiquum</name>
    <dbReference type="NCBI Taxonomy" id="487686"/>
    <lineage>
        <taxon>Archaea</taxon>
        <taxon>Methanobacteriati</taxon>
        <taxon>Methanobacteriota</taxon>
        <taxon>Stenosarchaea group</taxon>
        <taxon>Methanomicrobia</taxon>
        <taxon>Methanomicrobiales</taxon>
        <taxon>Methanomicrobiaceae</taxon>
        <taxon>Methanomicrobium</taxon>
    </lineage>
</organism>
<dbReference type="PANTHER" id="PTHR10584:SF166">
    <property type="entry name" value="RIBOKINASE"/>
    <property type="match status" value="1"/>
</dbReference>
<dbReference type="GO" id="GO:0006796">
    <property type="term" value="P:phosphate-containing compound metabolic process"/>
    <property type="evidence" value="ECO:0007669"/>
    <property type="project" value="UniProtKB-ARBA"/>
</dbReference>